<dbReference type="InterPro" id="IPR017961">
    <property type="entry name" value="DNA_pol_Y-fam_little_finger"/>
</dbReference>
<dbReference type="InterPro" id="IPR043502">
    <property type="entry name" value="DNA/RNA_pol_sf"/>
</dbReference>
<feature type="domain" description="DNA polymerase Y-family little finger" evidence="2">
    <location>
        <begin position="247"/>
        <end position="334"/>
    </location>
</feature>
<reference evidence="4" key="1">
    <citation type="journal article" date="2019" name="Int. J. Syst. Evol. Microbiol.">
        <title>The Global Catalogue of Microorganisms (GCM) 10K type strain sequencing project: providing services to taxonomists for standard genome sequencing and annotation.</title>
        <authorList>
            <consortium name="The Broad Institute Genomics Platform"/>
            <consortium name="The Broad Institute Genome Sequencing Center for Infectious Disease"/>
            <person name="Wu L."/>
            <person name="Ma J."/>
        </authorList>
    </citation>
    <scope>NUCLEOTIDE SEQUENCE [LARGE SCALE GENOMIC DNA]</scope>
    <source>
        <strain evidence="4">KCTC 52094</strain>
    </source>
</reference>
<dbReference type="PANTHER" id="PTHR35369:SF2">
    <property type="entry name" value="BLR3025 PROTEIN"/>
    <property type="match status" value="1"/>
</dbReference>
<dbReference type="EMBL" id="JBHRTN010000018">
    <property type="protein sequence ID" value="MFC3126420.1"/>
    <property type="molecule type" value="Genomic_DNA"/>
</dbReference>
<dbReference type="Pfam" id="PF11799">
    <property type="entry name" value="IMS_C"/>
    <property type="match status" value="1"/>
</dbReference>
<accession>A0ABV7G1T7</accession>
<evidence type="ECO:0000313" key="3">
    <source>
        <dbReference type="EMBL" id="MFC3126420.1"/>
    </source>
</evidence>
<proteinExistence type="predicted"/>
<evidence type="ECO:0000259" key="2">
    <source>
        <dbReference type="Pfam" id="PF11799"/>
    </source>
</evidence>
<dbReference type="Proteomes" id="UP001595593">
    <property type="component" value="Unassembled WGS sequence"/>
</dbReference>
<gene>
    <name evidence="3" type="ORF">ACFOD4_15250</name>
</gene>
<protein>
    <submittedName>
        <fullName evidence="3">Y-family DNA polymerase</fullName>
    </submittedName>
</protein>
<dbReference type="RefSeq" id="WP_379597730.1">
    <property type="nucleotide sequence ID" value="NZ_JBHRTN010000018.1"/>
</dbReference>
<evidence type="ECO:0000256" key="1">
    <source>
        <dbReference type="ARBA" id="ARBA00022763"/>
    </source>
</evidence>
<name>A0ABV7G1T7_9PROT</name>
<dbReference type="InterPro" id="IPR050356">
    <property type="entry name" value="SulA_CellDiv_inhibitor"/>
</dbReference>
<dbReference type="CDD" id="cd03468">
    <property type="entry name" value="PolY_like"/>
    <property type="match status" value="1"/>
</dbReference>
<dbReference type="PANTHER" id="PTHR35369">
    <property type="entry name" value="BLR3025 PROTEIN-RELATED"/>
    <property type="match status" value="1"/>
</dbReference>
<keyword evidence="4" id="KW-1185">Reference proteome</keyword>
<comment type="caution">
    <text evidence="3">The sequence shown here is derived from an EMBL/GenBank/DDBJ whole genome shotgun (WGS) entry which is preliminary data.</text>
</comment>
<organism evidence="3 4">
    <name type="scientific">Teichococcus globiformis</name>
    <dbReference type="NCBI Taxonomy" id="2307229"/>
    <lineage>
        <taxon>Bacteria</taxon>
        <taxon>Pseudomonadati</taxon>
        <taxon>Pseudomonadota</taxon>
        <taxon>Alphaproteobacteria</taxon>
        <taxon>Acetobacterales</taxon>
        <taxon>Roseomonadaceae</taxon>
        <taxon>Roseomonas</taxon>
    </lineage>
</organism>
<sequence>MPRFLALHLPCWETDLLRRAEPGLPQGVPLASWASSGSRRHLVAVDAVAAAGGLFAGQALADARALQPGLVLRHAAPEAEAAALRSLALWARRYTPLAAVDPPCGLLLDITGCAHLLGGEAELLQEARVRLARGGIEARGAVAGAAMSAGALARGRLDNPVVASGIEAEAVAPLGLGAALRLEQDQLLALARLGLRRVGDLQALPRGALARRFGTALLERLDAVSGQLRLALNPVLPLPELEATLDFAEPVTTRLAIDRAVDGLLRRLCARLDTAGRGARRITLLAWRVDGAVQELRVGTALAMRDPDHLMRLLAGRLERLEPGLGFERLVLEASATDPLQGQQQGFGPSGEAARREELLRLLDRLAQRVQVRGVEPLASHWPEHAAAPWAASRPPPAVPAGWTIPHAPVLLLRRPSPLRQDVPDDLGMIPLRVEPEWWHAPEGQSGRVYYRIGGGGRPRLWVFRSAGRWMVQGYLP</sequence>
<dbReference type="SUPFAM" id="SSF56672">
    <property type="entry name" value="DNA/RNA polymerases"/>
    <property type="match status" value="1"/>
</dbReference>
<keyword evidence="1" id="KW-0227">DNA damage</keyword>
<evidence type="ECO:0000313" key="4">
    <source>
        <dbReference type="Proteomes" id="UP001595593"/>
    </source>
</evidence>